<dbReference type="RefSeq" id="WP_095422564.1">
    <property type="nucleotide sequence ID" value="NZ_CP022990.1"/>
</dbReference>
<feature type="transmembrane region" description="Helical" evidence="1">
    <location>
        <begin position="148"/>
        <end position="170"/>
    </location>
</feature>
<feature type="transmembrane region" description="Helical" evidence="1">
    <location>
        <begin position="241"/>
        <end position="262"/>
    </location>
</feature>
<feature type="transmembrane region" description="Helical" evidence="1">
    <location>
        <begin position="203"/>
        <end position="220"/>
    </location>
</feature>
<dbReference type="PANTHER" id="PTHR38592:SF3">
    <property type="entry name" value="BLL4819 PROTEIN"/>
    <property type="match status" value="1"/>
</dbReference>
<dbReference type="KEGG" id="parb:CJU94_32180"/>
<feature type="transmembrane region" description="Helical" evidence="1">
    <location>
        <begin position="334"/>
        <end position="356"/>
    </location>
</feature>
<accession>A0A248VUZ0</accession>
<keyword evidence="1" id="KW-0472">Membrane</keyword>
<dbReference type="EMBL" id="CP022990">
    <property type="protein sequence ID" value="ASW02705.1"/>
    <property type="molecule type" value="Genomic_DNA"/>
</dbReference>
<dbReference type="Pfam" id="PF10129">
    <property type="entry name" value="OpgC_C"/>
    <property type="match status" value="1"/>
</dbReference>
<evidence type="ECO:0000313" key="3">
    <source>
        <dbReference type="Proteomes" id="UP000215158"/>
    </source>
</evidence>
<sequence>METRRGYPGGSPPGGRSIEVDFFRGVVLIVIVLDHIPGSTLSHLMLHAYALCDSAEVFVFLGGYASAAAYTAVLAGRGESAAKMRFVRRCWEIYRAYLLTAVLTLLSGAVLAMLNLNRPMVDLTGWPPFAVEPLREAFDIMLLRRQPYLSSVLPMYVIFALCVPFAVPLARRSSLMALGLSLTVWALARPLAALFSIDDVADWAFNPFAWQLMFVLGILCRVQPISDRFHATRTARWCTRVAVVVAVAFAIVKLFVLTQPLPGTFKQNLSPDRVINFIVIAWVAAQFVRTGSIAWLARRLPAVVTVGRTGLVCFVAGTLVSLIVDTATPHTFHGFRGVLIGLGGDLVAIGAVLMIARGWSGWKEQQTRTAANGAGYG</sequence>
<dbReference type="OrthoDB" id="9775975at2"/>
<feature type="transmembrane region" description="Helical" evidence="1">
    <location>
        <begin position="57"/>
        <end position="75"/>
    </location>
</feature>
<dbReference type="PANTHER" id="PTHR38592">
    <property type="entry name" value="BLL4819 PROTEIN"/>
    <property type="match status" value="1"/>
</dbReference>
<feature type="transmembrane region" description="Helical" evidence="1">
    <location>
        <begin position="96"/>
        <end position="116"/>
    </location>
</feature>
<dbReference type="Proteomes" id="UP000215158">
    <property type="component" value="Chromosome 2"/>
</dbReference>
<feature type="transmembrane region" description="Helical" evidence="1">
    <location>
        <begin position="21"/>
        <end position="37"/>
    </location>
</feature>
<feature type="transmembrane region" description="Helical" evidence="1">
    <location>
        <begin position="177"/>
        <end position="197"/>
    </location>
</feature>
<evidence type="ECO:0000313" key="2">
    <source>
        <dbReference type="EMBL" id="ASW02705.1"/>
    </source>
</evidence>
<evidence type="ECO:0000256" key="1">
    <source>
        <dbReference type="SAM" id="Phobius"/>
    </source>
</evidence>
<dbReference type="PIRSF" id="PIRSF028704">
    <property type="entry name" value="UPC028704"/>
    <property type="match status" value="1"/>
</dbReference>
<keyword evidence="1" id="KW-0812">Transmembrane</keyword>
<organism evidence="2 3">
    <name type="scientific">Paraburkholderia aromaticivorans</name>
    <dbReference type="NCBI Taxonomy" id="2026199"/>
    <lineage>
        <taxon>Bacteria</taxon>
        <taxon>Pseudomonadati</taxon>
        <taxon>Pseudomonadota</taxon>
        <taxon>Betaproteobacteria</taxon>
        <taxon>Burkholderiales</taxon>
        <taxon>Burkholderiaceae</taxon>
        <taxon>Paraburkholderia</taxon>
    </lineage>
</organism>
<reference evidence="2 3" key="1">
    <citation type="submission" date="2017-08" db="EMBL/GenBank/DDBJ databases">
        <title>Identification and genetic characteristics of simultaneous BTEX- and naphthalene-degrading Paraburkholderia sp. BN5 isolated from petroleum-contaminated soil.</title>
        <authorList>
            <person name="Lee Y."/>
            <person name="Jeon C.O."/>
        </authorList>
    </citation>
    <scope>NUCLEOTIDE SEQUENCE [LARGE SCALE GENOMIC DNA]</scope>
    <source>
        <strain evidence="2 3">BN5</strain>
    </source>
</reference>
<keyword evidence="3" id="KW-1185">Reference proteome</keyword>
<name>A0A248VUZ0_9BURK</name>
<feature type="transmembrane region" description="Helical" evidence="1">
    <location>
        <begin position="309"/>
        <end position="328"/>
    </location>
</feature>
<keyword evidence="1" id="KW-1133">Transmembrane helix</keyword>
<dbReference type="AlphaFoldDB" id="A0A248VUZ0"/>
<protein>
    <submittedName>
        <fullName evidence="2">OpgC protein</fullName>
    </submittedName>
</protein>
<feature type="transmembrane region" description="Helical" evidence="1">
    <location>
        <begin position="274"/>
        <end position="297"/>
    </location>
</feature>
<gene>
    <name evidence="2" type="ORF">CJU94_32180</name>
</gene>
<dbReference type="InterPro" id="IPR014550">
    <property type="entry name" value="UCP028704_OpgC"/>
</dbReference>
<proteinExistence type="predicted"/>